<sequence>MRFHLTEAGLLRIRAREPESGHEADFGIRIGGMSPEQAEEARETPGMIRAGG</sequence>
<reference evidence="2 3" key="1">
    <citation type="submission" date="2024-01" db="EMBL/GenBank/DDBJ databases">
        <title>Genome mining of biosynthetic gene clusters to explore secondary metabolites of Streptomyces sp.</title>
        <authorList>
            <person name="Baig A."/>
            <person name="Ajitkumar Shintre N."/>
            <person name="Kumar H."/>
            <person name="Anbarasu A."/>
            <person name="Ramaiah S."/>
        </authorList>
    </citation>
    <scope>NUCLEOTIDE SEQUENCE [LARGE SCALE GENOMIC DNA]</scope>
    <source>
        <strain evidence="2 3">A01</strain>
    </source>
</reference>
<dbReference type="EMBL" id="JAYMRS010000002">
    <property type="protein sequence ID" value="MFB8767855.1"/>
    <property type="molecule type" value="Genomic_DNA"/>
</dbReference>
<protein>
    <submittedName>
        <fullName evidence="2">Uncharacterized protein</fullName>
    </submittedName>
</protein>
<keyword evidence="3" id="KW-1185">Reference proteome</keyword>
<dbReference type="Proteomes" id="UP001585053">
    <property type="component" value="Unassembled WGS sequence"/>
</dbReference>
<dbReference type="RefSeq" id="WP_357659424.1">
    <property type="nucleotide sequence ID" value="NZ_JAYMRS010000002.1"/>
</dbReference>
<proteinExistence type="predicted"/>
<feature type="region of interest" description="Disordered" evidence="1">
    <location>
        <begin position="19"/>
        <end position="52"/>
    </location>
</feature>
<organism evidence="2 3">
    <name type="scientific">Nocardiopsis alba</name>
    <dbReference type="NCBI Taxonomy" id="53437"/>
    <lineage>
        <taxon>Bacteria</taxon>
        <taxon>Bacillati</taxon>
        <taxon>Actinomycetota</taxon>
        <taxon>Actinomycetes</taxon>
        <taxon>Streptosporangiales</taxon>
        <taxon>Nocardiopsidaceae</taxon>
        <taxon>Nocardiopsis</taxon>
    </lineage>
</organism>
<comment type="caution">
    <text evidence="2">The sequence shown here is derived from an EMBL/GenBank/DDBJ whole genome shotgun (WGS) entry which is preliminary data.</text>
</comment>
<name>A0ABV5DTE2_9ACTN</name>
<gene>
    <name evidence="2" type="ORF">VSQ78_09085</name>
</gene>
<evidence type="ECO:0000313" key="2">
    <source>
        <dbReference type="EMBL" id="MFB8767855.1"/>
    </source>
</evidence>
<accession>A0ABV5DTE2</accession>
<evidence type="ECO:0000256" key="1">
    <source>
        <dbReference type="SAM" id="MobiDB-lite"/>
    </source>
</evidence>
<evidence type="ECO:0000313" key="3">
    <source>
        <dbReference type="Proteomes" id="UP001585053"/>
    </source>
</evidence>